<accession>A0ABR9M7V6</accession>
<dbReference type="EMBL" id="JADBEK010000001">
    <property type="protein sequence ID" value="MBE1588980.1"/>
    <property type="molecule type" value="Genomic_DNA"/>
</dbReference>
<reference evidence="1 2" key="1">
    <citation type="submission" date="2020-10" db="EMBL/GenBank/DDBJ databases">
        <title>Sequencing the genomes of 1000 actinobacteria strains.</title>
        <authorList>
            <person name="Klenk H.-P."/>
        </authorList>
    </citation>
    <scope>NUCLEOTIDE SEQUENCE [LARGE SCALE GENOMIC DNA]</scope>
    <source>
        <strain evidence="1 2">DSM 43173</strain>
    </source>
</reference>
<gene>
    <name evidence="1" type="ORF">H4W80_007238</name>
</gene>
<keyword evidence="2" id="KW-1185">Reference proteome</keyword>
<evidence type="ECO:0000313" key="1">
    <source>
        <dbReference type="EMBL" id="MBE1588980.1"/>
    </source>
</evidence>
<dbReference type="Proteomes" id="UP000633509">
    <property type="component" value="Unassembled WGS sequence"/>
</dbReference>
<organism evidence="1 2">
    <name type="scientific">Nonomuraea angiospora</name>
    <dbReference type="NCBI Taxonomy" id="46172"/>
    <lineage>
        <taxon>Bacteria</taxon>
        <taxon>Bacillati</taxon>
        <taxon>Actinomycetota</taxon>
        <taxon>Actinomycetes</taxon>
        <taxon>Streptosporangiales</taxon>
        <taxon>Streptosporangiaceae</taxon>
        <taxon>Nonomuraea</taxon>
    </lineage>
</organism>
<comment type="caution">
    <text evidence="1">The sequence shown here is derived from an EMBL/GenBank/DDBJ whole genome shotgun (WGS) entry which is preliminary data.</text>
</comment>
<protein>
    <submittedName>
        <fullName evidence="1">Uncharacterized protein</fullName>
    </submittedName>
</protein>
<proteinExistence type="predicted"/>
<sequence length="39" mass="4370">MRELVPLFPGARYFNPEQVVDTTEQPPAEVARSIANRLG</sequence>
<evidence type="ECO:0000313" key="2">
    <source>
        <dbReference type="Proteomes" id="UP000633509"/>
    </source>
</evidence>
<name>A0ABR9M7V6_9ACTN</name>